<sequence length="1443" mass="165777">MASEYRQSLLKLAKNLNFELDSEWKDVEVAFVLDSETKTYHMQFTLDNLISFHKFDAFKKTIEKKLGKPIECQLEVRSSIRDKGLILDYLIYLLQKYRHPLCKFRSFLTKDNVELTETEFILTINIKEVFDQFLKYRDDIQTLLEQLGYSFYTVNLKLNESKANKRSTIENIVKNFDTLKINRKEVELENTNTHRRFNNNNNKGKAIEMSISDALLSYEPLVSLKGEIFKTDVRNLKNNNLLYTVGISDYKEAIMLKMFVSSEAEQPNFVIGKTIVVTGRLVDDQYSGKKMLEVRKVSDIIFTEDLQQLSNDNEEEKRIELAARTHMSTQDGISTPKEYLKAAEHYGHEAIAIVDYEGVQGFPEFYNTAKKNKKVKPIFGVTLNAIDSRNNFFLNFRNQDFELANETYVVFDIETTGLSARFNEIIEFGAVVIQNGAIIEKQQFFLKPSKPIPAKIVELTKIDDNIVNEFGIEYNEGVQRIYNILKDKISVAHNANFDIGVCKENFKKLGLDTSRITAIDTLAVAHYLFPEFYKFKLGTVAKKFNVLYDSEIAHRADYDAEILAKVWKAMILKLSRQNNINTSIELNDVYDEQMFNKKMSYEIRILAKNQSGLKKMFKHISTALTNQYYGHAILFLDKLKTDPDIYIGSSTHRSYLWDKVIYGDTESIDKAIAPYDYIELPPISTFNYLLYDESLTEENIKFAYKDLIKRAKEQNKILVAVSDSRFVYDYQKLIHSIYMVAPQLGNTQHWLHKYVRHNPPVFKYLTTKEMLDEFSFLNDANLIKEIVIKNPKMISDSIDSNIEVIKNKLYVPTFDDSANKLRDLVYKNAHQRYGQNIDPIIQARIEKELNPIIKYGYSVIYWISHKLVKKSNDDGYLVGSRGSVGSSIVANLANISEVNPLDPHWLCNQCKYLEWNKDKNFHSGWDLPDKICPNCQTIMIKDGHSIPFETFLGFEANKVPDIDLNFSGEYQPIIHNYTKELFGDSHTLRAGTISTVASKTAYGFCQGFDEKIHPIGSRLGWSKTFLDFLSTKTEGVKRTTGQHPGGIIIIPTEFEVEDFTPINYPANDTKSSWKTTHFDFTSIHDNVLKLDLLGHDDPTVIKMLEELTNTNAIKDIPKTDDNVLKLFSTTESLGIDPSQISGETTGAYGLPEFGTQFVRRMLKTAQPKSFNDLILMSGLSHGTDVWNNNAEELIKSGKSINECVCCRDDIMLNLMAWEVDSIDAFNIMEKVRKGKGLTEDEEKLLTSKQVPSWYIESLKKIKYMFPKAHATAYVIMAWRIAWYKLYYPLAFYASYYSTRPDAIDIKVMSGGKSVVTAKLNELKNKMTQNLEMTTKEKDLIPMLEITQELYARGLMIKNIDLLKSKATQWIVDEEHKALIPPLAVVDGLGATVAETIVKAREESPFLSIEDLMERTKLNSRLLNELRNLGVIDNLEETNQNELF</sequence>
<dbReference type="GO" id="GO:0003677">
    <property type="term" value="F:DNA binding"/>
    <property type="evidence" value="ECO:0007669"/>
    <property type="project" value="UniProtKB-UniRule"/>
</dbReference>
<evidence type="ECO:0000313" key="13">
    <source>
        <dbReference type="Proteomes" id="UP000249865"/>
    </source>
</evidence>
<keyword evidence="3 11" id="KW-0808">Transferase</keyword>
<dbReference type="GO" id="GO:0006261">
    <property type="term" value="P:DNA-templated DNA replication"/>
    <property type="evidence" value="ECO:0007669"/>
    <property type="project" value="UniProtKB-UniRule"/>
</dbReference>
<dbReference type="Gene3D" id="3.30.420.10">
    <property type="entry name" value="Ribonuclease H-like superfamily/Ribonuclease H"/>
    <property type="match status" value="1"/>
</dbReference>
<dbReference type="InterPro" id="IPR012340">
    <property type="entry name" value="NA-bd_OB-fold"/>
</dbReference>
<name>A0A2Z4LMS8_9BACT</name>
<dbReference type="Gene3D" id="6.10.140.1510">
    <property type="match status" value="1"/>
</dbReference>
<keyword evidence="6 11" id="KW-0540">Nuclease</keyword>
<comment type="catalytic activity">
    <reaction evidence="10 11">
        <text>DNA(n) + a 2'-deoxyribonucleoside 5'-triphosphate = DNA(n+1) + diphosphate</text>
        <dbReference type="Rhea" id="RHEA:22508"/>
        <dbReference type="Rhea" id="RHEA-COMP:17339"/>
        <dbReference type="Rhea" id="RHEA-COMP:17340"/>
        <dbReference type="ChEBI" id="CHEBI:33019"/>
        <dbReference type="ChEBI" id="CHEBI:61560"/>
        <dbReference type="ChEBI" id="CHEBI:173112"/>
        <dbReference type="EC" id="2.7.7.7"/>
    </reaction>
</comment>
<dbReference type="InterPro" id="IPR013520">
    <property type="entry name" value="Ribonucl_H"/>
</dbReference>
<dbReference type="SMART" id="SM00479">
    <property type="entry name" value="EXOIII"/>
    <property type="match status" value="1"/>
</dbReference>
<dbReference type="Gene3D" id="1.10.150.870">
    <property type="match status" value="1"/>
</dbReference>
<evidence type="ECO:0000256" key="2">
    <source>
        <dbReference type="ARBA" id="ARBA00022490"/>
    </source>
</evidence>
<dbReference type="Pfam" id="PF07733">
    <property type="entry name" value="DNA_pol3_alpha"/>
    <property type="match status" value="2"/>
</dbReference>
<dbReference type="EC" id="2.7.7.7" evidence="11"/>
<dbReference type="InterPro" id="IPR004805">
    <property type="entry name" value="DnaE2/DnaE/PolC"/>
</dbReference>
<evidence type="ECO:0000256" key="3">
    <source>
        <dbReference type="ARBA" id="ARBA00022679"/>
    </source>
</evidence>
<keyword evidence="2 11" id="KW-0963">Cytoplasm</keyword>
<dbReference type="InterPro" id="IPR036397">
    <property type="entry name" value="RNaseH_sf"/>
</dbReference>
<evidence type="ECO:0000256" key="5">
    <source>
        <dbReference type="ARBA" id="ARBA00022705"/>
    </source>
</evidence>
<dbReference type="NCBIfam" id="NF001688">
    <property type="entry name" value="PRK00448.1"/>
    <property type="match status" value="1"/>
</dbReference>
<comment type="subcellular location">
    <subcellularLocation>
        <location evidence="11">Cytoplasm</location>
    </subcellularLocation>
</comment>
<evidence type="ECO:0000256" key="1">
    <source>
        <dbReference type="ARBA" id="ARBA00003452"/>
    </source>
</evidence>
<dbReference type="NCBIfam" id="TIGR01405">
    <property type="entry name" value="polC_Gram_pos"/>
    <property type="match status" value="1"/>
</dbReference>
<dbReference type="RefSeq" id="WP_029330606.1">
    <property type="nucleotide sequence ID" value="NZ_CP030103.1"/>
</dbReference>
<keyword evidence="9 11" id="KW-0239">DNA-directed DNA polymerase</keyword>
<dbReference type="GO" id="GO:0008408">
    <property type="term" value="F:3'-5' exonuclease activity"/>
    <property type="evidence" value="ECO:0007669"/>
    <property type="project" value="UniProtKB-UniRule"/>
</dbReference>
<dbReference type="InterPro" id="IPR040982">
    <property type="entry name" value="DNA_pol3_finger"/>
</dbReference>
<dbReference type="InterPro" id="IPR004013">
    <property type="entry name" value="PHP_dom"/>
</dbReference>
<dbReference type="InterPro" id="IPR029460">
    <property type="entry name" value="DNAPol_HHH"/>
</dbReference>
<dbReference type="Gene3D" id="3.30.1900.20">
    <property type="match status" value="2"/>
</dbReference>
<dbReference type="EMBL" id="CP030103">
    <property type="protein sequence ID" value="AWX42547.1"/>
    <property type="molecule type" value="Genomic_DNA"/>
</dbReference>
<keyword evidence="5 11" id="KW-0235">DNA replication</keyword>
<dbReference type="KEGG" id="mclo:DK849_00390"/>
<dbReference type="GO" id="GO:0005737">
    <property type="term" value="C:cytoplasm"/>
    <property type="evidence" value="ECO:0007669"/>
    <property type="project" value="UniProtKB-SubCell"/>
</dbReference>
<protein>
    <recommendedName>
        <fullName evidence="11">DNA polymerase III PolC-type</fullName>
        <shortName evidence="11">PolIII</shortName>
        <ecNumber evidence="11">2.7.7.7</ecNumber>
    </recommendedName>
</protein>
<dbReference type="InterPro" id="IPR006308">
    <property type="entry name" value="Pol_III_a_PolC-type_gram_pos"/>
</dbReference>
<dbReference type="FunFam" id="3.30.420.10:FF:000045">
    <property type="entry name" value="3'-5' exonuclease DinG"/>
    <property type="match status" value="1"/>
</dbReference>
<evidence type="ECO:0000256" key="9">
    <source>
        <dbReference type="ARBA" id="ARBA00022932"/>
    </source>
</evidence>
<dbReference type="PANTHER" id="PTHR32294:SF5">
    <property type="entry name" value="DNA POLYMERASE III POLC-TYPE"/>
    <property type="match status" value="1"/>
</dbReference>
<dbReference type="GO" id="GO:0003887">
    <property type="term" value="F:DNA-directed DNA polymerase activity"/>
    <property type="evidence" value="ECO:0007669"/>
    <property type="project" value="UniProtKB-UniRule"/>
</dbReference>
<dbReference type="InterPro" id="IPR011708">
    <property type="entry name" value="DNA_pol3_alpha_NTPase_dom"/>
</dbReference>
<dbReference type="InterPro" id="IPR006054">
    <property type="entry name" value="DnaQ"/>
</dbReference>
<dbReference type="Proteomes" id="UP000249865">
    <property type="component" value="Chromosome"/>
</dbReference>
<dbReference type="Gene3D" id="1.10.150.700">
    <property type="entry name" value="PolC, middle finger domain"/>
    <property type="match status" value="1"/>
</dbReference>
<dbReference type="CDD" id="cd06127">
    <property type="entry name" value="DEDDh"/>
    <property type="match status" value="1"/>
</dbReference>
<dbReference type="HAMAP" id="MF_00356">
    <property type="entry name" value="DNApol_PolC"/>
    <property type="match status" value="1"/>
</dbReference>
<keyword evidence="13" id="KW-1185">Reference proteome</keyword>
<dbReference type="PANTHER" id="PTHR32294">
    <property type="entry name" value="DNA POLYMERASE III SUBUNIT ALPHA"/>
    <property type="match status" value="1"/>
</dbReference>
<accession>A0A2Z4LMS8</accession>
<dbReference type="Pfam" id="PF00929">
    <property type="entry name" value="RNase_T"/>
    <property type="match status" value="1"/>
</dbReference>
<dbReference type="Pfam" id="PF17657">
    <property type="entry name" value="DNA_pol3_finger"/>
    <property type="match status" value="1"/>
</dbReference>
<evidence type="ECO:0000256" key="10">
    <source>
        <dbReference type="ARBA" id="ARBA00049244"/>
    </source>
</evidence>
<dbReference type="Pfam" id="PF14579">
    <property type="entry name" value="HHH_6"/>
    <property type="match status" value="1"/>
</dbReference>
<evidence type="ECO:0000256" key="4">
    <source>
        <dbReference type="ARBA" id="ARBA00022695"/>
    </source>
</evidence>
<organism evidence="12 13">
    <name type="scientific">Metamycoplasma cloacale</name>
    <dbReference type="NCBI Taxonomy" id="92401"/>
    <lineage>
        <taxon>Bacteria</taxon>
        <taxon>Bacillati</taxon>
        <taxon>Mycoplasmatota</taxon>
        <taxon>Mycoplasmoidales</taxon>
        <taxon>Metamycoplasmataceae</taxon>
        <taxon>Metamycoplasma</taxon>
    </lineage>
</organism>
<dbReference type="OrthoDB" id="9804290at2"/>
<gene>
    <name evidence="11" type="primary">polC</name>
    <name evidence="12" type="ORF">DK849_00390</name>
</gene>
<evidence type="ECO:0000256" key="6">
    <source>
        <dbReference type="ARBA" id="ARBA00022722"/>
    </source>
</evidence>
<keyword evidence="7 11" id="KW-0378">Hydrolase</keyword>
<dbReference type="InterPro" id="IPR012337">
    <property type="entry name" value="RNaseH-like_sf"/>
</dbReference>
<reference evidence="13" key="1">
    <citation type="submission" date="2018-06" db="EMBL/GenBank/DDBJ databases">
        <title>Complete genome sequences of Mycoplasma anatis, M. anseris and M. cloacale type strains.</title>
        <authorList>
            <person name="Grozner D."/>
            <person name="Forro B."/>
            <person name="Sulyok K.M."/>
            <person name="Marton S."/>
            <person name="Kreizinger Z."/>
            <person name="Banyai K."/>
            <person name="Gyuranecz M."/>
        </authorList>
    </citation>
    <scope>NUCLEOTIDE SEQUENCE [LARGE SCALE GENOMIC DNA]</scope>
    <source>
        <strain evidence="13">NCTC 10199</strain>
    </source>
</reference>
<evidence type="ECO:0000256" key="8">
    <source>
        <dbReference type="ARBA" id="ARBA00022839"/>
    </source>
</evidence>
<comment type="similarity">
    <text evidence="11">Belongs to the DNA polymerase type-C family. PolC subfamily.</text>
</comment>
<comment type="function">
    <text evidence="1 11">Required for replicative DNA synthesis. This DNA polymerase also exhibits 3' to 5' exonuclease activity.</text>
</comment>
<evidence type="ECO:0000256" key="11">
    <source>
        <dbReference type="HAMAP-Rule" id="MF_00356"/>
    </source>
</evidence>
<dbReference type="InterPro" id="IPR044923">
    <property type="entry name" value="PolC_middle_finger_sf"/>
</dbReference>
<keyword evidence="8 11" id="KW-0269">Exonuclease</keyword>
<dbReference type="Pfam" id="PF02811">
    <property type="entry name" value="PHP"/>
    <property type="match status" value="1"/>
</dbReference>
<dbReference type="SUPFAM" id="SSF81585">
    <property type="entry name" value="PsbU/PolX domain-like"/>
    <property type="match status" value="1"/>
</dbReference>
<dbReference type="NCBIfam" id="TIGR00573">
    <property type="entry name" value="dnaq"/>
    <property type="match status" value="1"/>
</dbReference>
<dbReference type="SMART" id="SM00481">
    <property type="entry name" value="POLIIIAc"/>
    <property type="match status" value="1"/>
</dbReference>
<proteinExistence type="inferred from homology"/>
<dbReference type="Gene3D" id="2.40.50.140">
    <property type="entry name" value="Nucleic acid-binding proteins"/>
    <property type="match status" value="1"/>
</dbReference>
<dbReference type="Gene3D" id="3.20.20.140">
    <property type="entry name" value="Metal-dependent hydrolases"/>
    <property type="match status" value="2"/>
</dbReference>
<keyword evidence="4 11" id="KW-0548">Nucleotidyltransferase</keyword>
<dbReference type="SUPFAM" id="SSF53098">
    <property type="entry name" value="Ribonuclease H-like"/>
    <property type="match status" value="1"/>
</dbReference>
<dbReference type="InterPro" id="IPR003141">
    <property type="entry name" value="Pol/His_phosphatase_N"/>
</dbReference>
<evidence type="ECO:0000256" key="7">
    <source>
        <dbReference type="ARBA" id="ARBA00022801"/>
    </source>
</evidence>
<evidence type="ECO:0000313" key="12">
    <source>
        <dbReference type="EMBL" id="AWX42547.1"/>
    </source>
</evidence>